<dbReference type="GO" id="GO:0016829">
    <property type="term" value="F:lyase activity"/>
    <property type="evidence" value="ECO:0007669"/>
    <property type="project" value="UniProtKB-KW"/>
</dbReference>
<gene>
    <name evidence="1" type="ORF">D1639_05730</name>
</gene>
<evidence type="ECO:0000313" key="1">
    <source>
        <dbReference type="EMBL" id="NBI34536.1"/>
    </source>
</evidence>
<sequence>MPALQVRDFPSELYEQLREYSAANHRSIAQQTVFAVDAMINGGSGVDDVLGGRGARPFEGPAVSDFDSQDGERIARKRAILQRAAQRRAKRLAELPEPVEFLAQARTERDEDLDGLAEMVLGGVR</sequence>
<accession>A0A7C9JDS3</accession>
<keyword evidence="1" id="KW-0456">Lyase</keyword>
<dbReference type="AlphaFoldDB" id="A0A7C9JDS3"/>
<name>A0A7C9JDS3_9BACT</name>
<organism evidence="1">
    <name type="scientific">Muribaculaceae bacterium Z82</name>
    <dbReference type="NCBI Taxonomy" id="2304548"/>
    <lineage>
        <taxon>Bacteria</taxon>
        <taxon>Pseudomonadati</taxon>
        <taxon>Bacteroidota</taxon>
        <taxon>Bacteroidia</taxon>
        <taxon>Bacteroidales</taxon>
        <taxon>Muribaculaceae</taxon>
    </lineage>
</organism>
<comment type="caution">
    <text evidence="1">The sequence shown here is derived from an EMBL/GenBank/DDBJ whole genome shotgun (WGS) entry which is preliminary data.</text>
</comment>
<dbReference type="GO" id="GO:0006355">
    <property type="term" value="P:regulation of DNA-templated transcription"/>
    <property type="evidence" value="ECO:0007669"/>
    <property type="project" value="InterPro"/>
</dbReference>
<dbReference type="SUPFAM" id="SSF47598">
    <property type="entry name" value="Ribbon-helix-helix"/>
    <property type="match status" value="1"/>
</dbReference>
<protein>
    <submittedName>
        <fullName evidence="1">Argininosuccinate lyase</fullName>
    </submittedName>
</protein>
<dbReference type="InterPro" id="IPR010985">
    <property type="entry name" value="Ribbon_hlx_hlx"/>
</dbReference>
<dbReference type="EMBL" id="QWKH01000032">
    <property type="protein sequence ID" value="NBI34536.1"/>
    <property type="molecule type" value="Genomic_DNA"/>
</dbReference>
<reference evidence="1" key="1">
    <citation type="submission" date="2018-08" db="EMBL/GenBank/DDBJ databases">
        <title>Murine metabolic-syndrome-specific gut microbial biobank.</title>
        <authorList>
            <person name="Liu C."/>
        </authorList>
    </citation>
    <scope>NUCLEOTIDE SEQUENCE [LARGE SCALE GENOMIC DNA]</scope>
    <source>
        <strain evidence="1">Z82</strain>
    </source>
</reference>
<proteinExistence type="predicted"/>